<dbReference type="Pfam" id="PF01337">
    <property type="entry name" value="Barstar"/>
    <property type="match status" value="1"/>
</dbReference>
<proteinExistence type="inferred from homology"/>
<reference evidence="4" key="1">
    <citation type="journal article" date="2019" name="Int. J. Syst. Evol. Microbiol.">
        <title>The Global Catalogue of Microorganisms (GCM) 10K type strain sequencing project: providing services to taxonomists for standard genome sequencing and annotation.</title>
        <authorList>
            <consortium name="The Broad Institute Genomics Platform"/>
            <consortium name="The Broad Institute Genome Sequencing Center for Infectious Disease"/>
            <person name="Wu L."/>
            <person name="Ma J."/>
        </authorList>
    </citation>
    <scope>NUCLEOTIDE SEQUENCE [LARGE SCALE GENOMIC DNA]</scope>
    <source>
        <strain evidence="4">KCTC 12907</strain>
    </source>
</reference>
<evidence type="ECO:0000256" key="1">
    <source>
        <dbReference type="ARBA" id="ARBA00006845"/>
    </source>
</evidence>
<organism evidence="3 4">
    <name type="scientific">Cohnella cellulosilytica</name>
    <dbReference type="NCBI Taxonomy" id="986710"/>
    <lineage>
        <taxon>Bacteria</taxon>
        <taxon>Bacillati</taxon>
        <taxon>Bacillota</taxon>
        <taxon>Bacilli</taxon>
        <taxon>Bacillales</taxon>
        <taxon>Paenibacillaceae</taxon>
        <taxon>Cohnella</taxon>
    </lineage>
</organism>
<evidence type="ECO:0000259" key="2">
    <source>
        <dbReference type="Pfam" id="PF01337"/>
    </source>
</evidence>
<accession>A0ABW2FGX7</accession>
<feature type="domain" description="Barstar (barnase inhibitor)" evidence="2">
    <location>
        <begin position="29"/>
        <end position="107"/>
    </location>
</feature>
<dbReference type="RefSeq" id="WP_378047742.1">
    <property type="nucleotide sequence ID" value="NZ_JBHMDN010000015.1"/>
</dbReference>
<dbReference type="InterPro" id="IPR035905">
    <property type="entry name" value="Barstar-like_sf"/>
</dbReference>
<evidence type="ECO:0000313" key="3">
    <source>
        <dbReference type="EMBL" id="MFC7151259.1"/>
    </source>
</evidence>
<dbReference type="Proteomes" id="UP001596378">
    <property type="component" value="Unassembled WGS sequence"/>
</dbReference>
<evidence type="ECO:0000313" key="4">
    <source>
        <dbReference type="Proteomes" id="UP001596378"/>
    </source>
</evidence>
<dbReference type="Gene3D" id="3.30.370.10">
    <property type="entry name" value="Barstar-like"/>
    <property type="match status" value="1"/>
</dbReference>
<dbReference type="SUPFAM" id="SSF52038">
    <property type="entry name" value="Barstar-related"/>
    <property type="match status" value="1"/>
</dbReference>
<comment type="similarity">
    <text evidence="1">Belongs to the barstar family.</text>
</comment>
<sequence length="121" mass="14186">MKHFFFIGTYMERYGKQVTSYKDDLRKATVSLNVGSIHDSQELHSLLKKELEFPDFYGMSWDAFWDAITGLVELPKTISFEGWDKLQTVLPEDSQILTSLLSKFNEEHPSWKCIVVYKQEK</sequence>
<comment type="caution">
    <text evidence="3">The sequence shown here is derived from an EMBL/GenBank/DDBJ whole genome shotgun (WGS) entry which is preliminary data.</text>
</comment>
<name>A0ABW2FGX7_9BACL</name>
<protein>
    <submittedName>
        <fullName evidence="3">Barstar family protein</fullName>
    </submittedName>
</protein>
<keyword evidence="4" id="KW-1185">Reference proteome</keyword>
<gene>
    <name evidence="3" type="ORF">ACFQMJ_22210</name>
</gene>
<dbReference type="InterPro" id="IPR000468">
    <property type="entry name" value="Barstar"/>
</dbReference>
<dbReference type="EMBL" id="JBHTAI010000015">
    <property type="protein sequence ID" value="MFC7151259.1"/>
    <property type="molecule type" value="Genomic_DNA"/>
</dbReference>